<proteinExistence type="predicted"/>
<dbReference type="RefSeq" id="WP_132604658.1">
    <property type="nucleotide sequence ID" value="NZ_NRRP01000003.1"/>
</dbReference>
<accession>A0A4R2NJC2</accession>
<reference evidence="1 2" key="1">
    <citation type="submission" date="2019-03" db="EMBL/GenBank/DDBJ databases">
        <title>Genomic Encyclopedia of Type Strains, Phase IV (KMG-IV): sequencing the most valuable type-strain genomes for metagenomic binning, comparative biology and taxonomic classification.</title>
        <authorList>
            <person name="Goeker M."/>
        </authorList>
    </citation>
    <scope>NUCLEOTIDE SEQUENCE [LARGE SCALE GENOMIC DNA]</scope>
    <source>
        <strain evidence="1 2">DSM 2781</strain>
    </source>
</reference>
<sequence length="214" mass="22847">MRMPLPVLAVLALAACSPEVPDSAAGVGFDSYDSYSARREAALQREMTVRPPADPVQAAPEAPLSAIAPQATAPAAPATTGAPGISDEQSFEAVTARETIESDRERLEAQRQQYVVVEPEPLPARPGKTGPNIVAYALSTTNAVGEQRYRRVTLLGGESRFQRNCARYASSDLAQQAFLDAGGPERDRMGLDPDGDGFACYWDPRPFRQAVNGG</sequence>
<evidence type="ECO:0008006" key="3">
    <source>
        <dbReference type="Google" id="ProtNLM"/>
    </source>
</evidence>
<protein>
    <recommendedName>
        <fullName evidence="3">Excalibur calcium-binding domain-containing protein</fullName>
    </recommendedName>
</protein>
<keyword evidence="2" id="KW-1185">Reference proteome</keyword>
<comment type="caution">
    <text evidence="1">The sequence shown here is derived from an EMBL/GenBank/DDBJ whole genome shotgun (WGS) entry which is preliminary data.</text>
</comment>
<dbReference type="EMBL" id="SLXL01000010">
    <property type="protein sequence ID" value="TCP21613.1"/>
    <property type="molecule type" value="Genomic_DNA"/>
</dbReference>
<dbReference type="AlphaFoldDB" id="A0A4R2NJC2"/>
<dbReference type="PROSITE" id="PS51257">
    <property type="entry name" value="PROKAR_LIPOPROTEIN"/>
    <property type="match status" value="1"/>
</dbReference>
<evidence type="ECO:0000313" key="2">
    <source>
        <dbReference type="Proteomes" id="UP000295733"/>
    </source>
</evidence>
<organism evidence="1 2">
    <name type="scientific">Rhodovulum adriaticum</name>
    <name type="common">Rhodopseudomonas adriatica</name>
    <dbReference type="NCBI Taxonomy" id="35804"/>
    <lineage>
        <taxon>Bacteria</taxon>
        <taxon>Pseudomonadati</taxon>
        <taxon>Pseudomonadota</taxon>
        <taxon>Alphaproteobacteria</taxon>
        <taxon>Rhodobacterales</taxon>
        <taxon>Paracoccaceae</taxon>
        <taxon>Rhodovulum</taxon>
    </lineage>
</organism>
<dbReference type="OrthoDB" id="7951357at2"/>
<gene>
    <name evidence="1" type="ORF">EV656_11081</name>
</gene>
<evidence type="ECO:0000313" key="1">
    <source>
        <dbReference type="EMBL" id="TCP21613.1"/>
    </source>
</evidence>
<dbReference type="Proteomes" id="UP000295733">
    <property type="component" value="Unassembled WGS sequence"/>
</dbReference>
<name>A0A4R2NJC2_RHOAD</name>